<dbReference type="Proteomes" id="UP000030746">
    <property type="component" value="Unassembled WGS sequence"/>
</dbReference>
<proteinExistence type="inferred from homology"/>
<dbReference type="KEGG" id="lgi:LOTGIDRAFT_119453"/>
<dbReference type="Gene3D" id="3.40.50.150">
    <property type="entry name" value="Vaccinia Virus protein VP39"/>
    <property type="match status" value="2"/>
</dbReference>
<protein>
    <recommendedName>
        <fullName evidence="1">DNA (cytosine-5-)-methyltransferase</fullName>
        <ecNumber evidence="1">2.1.1.37</ecNumber>
    </recommendedName>
</protein>
<dbReference type="HOGENOM" id="CLU_006958_9_2_1"/>
<dbReference type="GO" id="GO:0032259">
    <property type="term" value="P:methylation"/>
    <property type="evidence" value="ECO:0007669"/>
    <property type="project" value="UniProtKB-KW"/>
</dbReference>
<evidence type="ECO:0000256" key="2">
    <source>
        <dbReference type="ARBA" id="ARBA00022603"/>
    </source>
</evidence>
<sequence>MFKTKRPIRVLSLFDGIGTGILVLRELGMNVEEYYASEIDSDAMIVTSVHHGDIVQQIGDITEITEEIISSILPIDLLLGASPCNDLSLANPERKGFNFGGTGILFFDFVRILEIIRKLQDKQRHLFWLFENVASMKLEFKKVISRFLKCPAAMWNSSYFSAQNRSRYFWGNIPGLFSTPSVSSYSHEKVMLDNFLTKKCKRQATVDQLRTVTTRTNSLRLGKDDKGFPIKMDGQDAGIWIPELERVFGFPSHYTDVQNLPSTRRQKLLGKAWSVTVLKNILKPLKQYFQCSAEEGKR</sequence>
<dbReference type="AlphaFoldDB" id="V4AIG2"/>
<accession>V4AIG2</accession>
<dbReference type="GO" id="GO:0003886">
    <property type="term" value="F:DNA (cytosine-5-)-methyltransferase activity"/>
    <property type="evidence" value="ECO:0007669"/>
    <property type="project" value="UniProtKB-EC"/>
</dbReference>
<dbReference type="PANTHER" id="PTHR23068:SF25">
    <property type="entry name" value="DNA (CYTOSINE-5)-METHYLTRANSFERASE DRM2"/>
    <property type="match status" value="1"/>
</dbReference>
<dbReference type="EC" id="2.1.1.37" evidence="1"/>
<dbReference type="InterPro" id="IPR001525">
    <property type="entry name" value="C5_MeTfrase"/>
</dbReference>
<feature type="active site" evidence="5">
    <location>
        <position position="84"/>
    </location>
</feature>
<evidence type="ECO:0000256" key="5">
    <source>
        <dbReference type="PROSITE-ProRule" id="PRU01016"/>
    </source>
</evidence>
<dbReference type="PANTHER" id="PTHR23068">
    <property type="entry name" value="DNA CYTOSINE-5- -METHYLTRANSFERASE 3-RELATED"/>
    <property type="match status" value="1"/>
</dbReference>
<organism evidence="6 7">
    <name type="scientific">Lottia gigantea</name>
    <name type="common">Giant owl limpet</name>
    <dbReference type="NCBI Taxonomy" id="225164"/>
    <lineage>
        <taxon>Eukaryota</taxon>
        <taxon>Metazoa</taxon>
        <taxon>Spiralia</taxon>
        <taxon>Lophotrochozoa</taxon>
        <taxon>Mollusca</taxon>
        <taxon>Gastropoda</taxon>
        <taxon>Patellogastropoda</taxon>
        <taxon>Lottioidea</taxon>
        <taxon>Lottiidae</taxon>
        <taxon>Lottia</taxon>
    </lineage>
</organism>
<keyword evidence="7" id="KW-1185">Reference proteome</keyword>
<dbReference type="EMBL" id="KB201931">
    <property type="protein sequence ID" value="ESO93261.1"/>
    <property type="molecule type" value="Genomic_DNA"/>
</dbReference>
<dbReference type="OMA" id="IWITEIE"/>
<keyword evidence="4 5" id="KW-0949">S-adenosyl-L-methionine</keyword>
<evidence type="ECO:0000256" key="1">
    <source>
        <dbReference type="ARBA" id="ARBA00011975"/>
    </source>
</evidence>
<dbReference type="RefSeq" id="XP_009055960.1">
    <property type="nucleotide sequence ID" value="XM_009057712.1"/>
</dbReference>
<dbReference type="SUPFAM" id="SSF53335">
    <property type="entry name" value="S-adenosyl-L-methionine-dependent methyltransferases"/>
    <property type="match status" value="1"/>
</dbReference>
<name>V4AIG2_LOTGI</name>
<keyword evidence="3 5" id="KW-0808">Transferase</keyword>
<evidence type="ECO:0000313" key="6">
    <source>
        <dbReference type="EMBL" id="ESO93261.1"/>
    </source>
</evidence>
<dbReference type="Pfam" id="PF00145">
    <property type="entry name" value="DNA_methylase"/>
    <property type="match status" value="1"/>
</dbReference>
<dbReference type="PROSITE" id="PS51679">
    <property type="entry name" value="SAM_MT_C5"/>
    <property type="match status" value="1"/>
</dbReference>
<reference evidence="6 7" key="1">
    <citation type="journal article" date="2013" name="Nature">
        <title>Insights into bilaterian evolution from three spiralian genomes.</title>
        <authorList>
            <person name="Simakov O."/>
            <person name="Marletaz F."/>
            <person name="Cho S.J."/>
            <person name="Edsinger-Gonzales E."/>
            <person name="Havlak P."/>
            <person name="Hellsten U."/>
            <person name="Kuo D.H."/>
            <person name="Larsson T."/>
            <person name="Lv J."/>
            <person name="Arendt D."/>
            <person name="Savage R."/>
            <person name="Osoegawa K."/>
            <person name="de Jong P."/>
            <person name="Grimwood J."/>
            <person name="Chapman J.A."/>
            <person name="Shapiro H."/>
            <person name="Aerts A."/>
            <person name="Otillar R.P."/>
            <person name="Terry A.Y."/>
            <person name="Boore J.L."/>
            <person name="Grigoriev I.V."/>
            <person name="Lindberg D.R."/>
            <person name="Seaver E.C."/>
            <person name="Weisblat D.A."/>
            <person name="Putnam N.H."/>
            <person name="Rokhsar D.S."/>
        </authorList>
    </citation>
    <scope>NUCLEOTIDE SEQUENCE [LARGE SCALE GENOMIC DNA]</scope>
</reference>
<dbReference type="GeneID" id="20231740"/>
<dbReference type="InterPro" id="IPR050390">
    <property type="entry name" value="C5-Methyltransferase"/>
</dbReference>
<dbReference type="STRING" id="225164.V4AIG2"/>
<keyword evidence="2 5" id="KW-0489">Methyltransferase</keyword>
<dbReference type="InterPro" id="IPR029063">
    <property type="entry name" value="SAM-dependent_MTases_sf"/>
</dbReference>
<evidence type="ECO:0000313" key="7">
    <source>
        <dbReference type="Proteomes" id="UP000030746"/>
    </source>
</evidence>
<comment type="similarity">
    <text evidence="5">Belongs to the class I-like SAM-binding methyltransferase superfamily. C5-methyltransferase family.</text>
</comment>
<gene>
    <name evidence="6" type="ORF">LOTGIDRAFT_119453</name>
</gene>
<dbReference type="CTD" id="20231740"/>
<dbReference type="OrthoDB" id="641149at2759"/>
<evidence type="ECO:0000256" key="4">
    <source>
        <dbReference type="ARBA" id="ARBA00022691"/>
    </source>
</evidence>
<dbReference type="GO" id="GO:0005634">
    <property type="term" value="C:nucleus"/>
    <property type="evidence" value="ECO:0007669"/>
    <property type="project" value="TreeGrafter"/>
</dbReference>
<evidence type="ECO:0000256" key="3">
    <source>
        <dbReference type="ARBA" id="ARBA00022679"/>
    </source>
</evidence>